<reference evidence="8" key="1">
    <citation type="submission" date="2019-11" db="EMBL/GenBank/DDBJ databases">
        <authorList>
            <person name="Feng L."/>
        </authorList>
    </citation>
    <scope>NUCLEOTIDE SEQUENCE</scope>
    <source>
        <strain evidence="8">KOxytocaLFYP65</strain>
    </source>
</reference>
<dbReference type="GO" id="GO:0006310">
    <property type="term" value="P:DNA recombination"/>
    <property type="evidence" value="ECO:0007669"/>
    <property type="project" value="UniProtKB-KW"/>
</dbReference>
<evidence type="ECO:0000256" key="3">
    <source>
        <dbReference type="ARBA" id="ARBA00022908"/>
    </source>
</evidence>
<dbReference type="PANTHER" id="PTHR30349:SF62">
    <property type="entry name" value="TYPE 1 FIMBRIAE REGULATORY PROTEIN FIMB-RELATED"/>
    <property type="match status" value="1"/>
</dbReference>
<dbReference type="InterPro" id="IPR011010">
    <property type="entry name" value="DNA_brk_join_enz"/>
</dbReference>
<dbReference type="PANTHER" id="PTHR30349">
    <property type="entry name" value="PHAGE INTEGRASE-RELATED"/>
    <property type="match status" value="1"/>
</dbReference>
<dbReference type="InterPro" id="IPR050090">
    <property type="entry name" value="Tyrosine_recombinase_XerCD"/>
</dbReference>
<dbReference type="AlphaFoldDB" id="A0A6N3ESN6"/>
<evidence type="ECO:0000256" key="5">
    <source>
        <dbReference type="ARBA" id="ARBA00023163"/>
    </source>
</evidence>
<dbReference type="Gene3D" id="1.10.443.10">
    <property type="entry name" value="Intergrase catalytic core"/>
    <property type="match status" value="1"/>
</dbReference>
<dbReference type="Pfam" id="PF00589">
    <property type="entry name" value="Phage_integrase"/>
    <property type="match status" value="1"/>
</dbReference>
<gene>
    <name evidence="8" type="primary">xerD_5</name>
    <name evidence="8" type="ORF">KOLFYP65_04103</name>
</gene>
<sequence>MKHRLYLTSDEIESMLTAALTTNSGKRDYCLILLAFRHGMRISEVLGLSYRDFDMGAGRINVRRLKNGFSTIHPLEDDERQAINAWSCERSGWKGADKSDLVFLSRRGTALSRQQAYRIVRRAGEKAGIVIETHPHMLRHSCGFELAERGTDTRLIQDYLGHRNIRHTVRYTASNAGRFVGLWQRANEVQRRDETSSENTQSERIRTGQLGPNCLYVKIFLFFAQVNFQNYLPQNTYTIDL</sequence>
<dbReference type="InterPro" id="IPR013762">
    <property type="entry name" value="Integrase-like_cat_sf"/>
</dbReference>
<evidence type="ECO:0000256" key="4">
    <source>
        <dbReference type="ARBA" id="ARBA00023015"/>
    </source>
</evidence>
<evidence type="ECO:0000256" key="1">
    <source>
        <dbReference type="ARBA" id="ARBA00008857"/>
    </source>
</evidence>
<dbReference type="InterPro" id="IPR002104">
    <property type="entry name" value="Integrase_catalytic"/>
</dbReference>
<dbReference type="PROSITE" id="PS51898">
    <property type="entry name" value="TYR_RECOMBINASE"/>
    <property type="match status" value="1"/>
</dbReference>
<accession>A0A6N3ESN6</accession>
<name>A0A6N3ESN6_KLEOX</name>
<keyword evidence="6" id="KW-0233">DNA recombination</keyword>
<dbReference type="EMBL" id="CACRTM010000027">
    <property type="protein sequence ID" value="VYU44130.1"/>
    <property type="molecule type" value="Genomic_DNA"/>
</dbReference>
<dbReference type="GO" id="GO:0015074">
    <property type="term" value="P:DNA integration"/>
    <property type="evidence" value="ECO:0007669"/>
    <property type="project" value="UniProtKB-KW"/>
</dbReference>
<dbReference type="NCBIfam" id="NF007371">
    <property type="entry name" value="PRK09871.1"/>
    <property type="match status" value="1"/>
</dbReference>
<evidence type="ECO:0000259" key="7">
    <source>
        <dbReference type="PROSITE" id="PS51898"/>
    </source>
</evidence>
<keyword evidence="4" id="KW-0805">Transcription regulation</keyword>
<organism evidence="8">
    <name type="scientific">Klebsiella oxytoca</name>
    <dbReference type="NCBI Taxonomy" id="571"/>
    <lineage>
        <taxon>Bacteria</taxon>
        <taxon>Pseudomonadati</taxon>
        <taxon>Pseudomonadota</taxon>
        <taxon>Gammaproteobacteria</taxon>
        <taxon>Enterobacterales</taxon>
        <taxon>Enterobacteriaceae</taxon>
        <taxon>Klebsiella/Raoultella group</taxon>
        <taxon>Klebsiella</taxon>
    </lineage>
</organism>
<feature type="domain" description="Tyr recombinase" evidence="7">
    <location>
        <begin position="2"/>
        <end position="184"/>
    </location>
</feature>
<dbReference type="GO" id="GO:0003677">
    <property type="term" value="F:DNA binding"/>
    <property type="evidence" value="ECO:0007669"/>
    <property type="project" value="InterPro"/>
</dbReference>
<keyword evidence="3" id="KW-0229">DNA integration</keyword>
<keyword evidence="2" id="KW-1029">Fimbrium biogenesis</keyword>
<keyword evidence="5" id="KW-0804">Transcription</keyword>
<evidence type="ECO:0000256" key="2">
    <source>
        <dbReference type="ARBA" id="ARBA00022558"/>
    </source>
</evidence>
<evidence type="ECO:0000313" key="8">
    <source>
        <dbReference type="EMBL" id="VYU44130.1"/>
    </source>
</evidence>
<dbReference type="RefSeq" id="WP_108704391.1">
    <property type="nucleotide sequence ID" value="NZ_CACRTM010000027.1"/>
</dbReference>
<proteinExistence type="inferred from homology"/>
<protein>
    <submittedName>
        <fullName evidence="8">Tyrosine recombinase XerD</fullName>
    </submittedName>
</protein>
<evidence type="ECO:0000256" key="6">
    <source>
        <dbReference type="ARBA" id="ARBA00023172"/>
    </source>
</evidence>
<comment type="similarity">
    <text evidence="1">Belongs to the 'phage' integrase family.</text>
</comment>
<dbReference type="SUPFAM" id="SSF56349">
    <property type="entry name" value="DNA breaking-rejoining enzymes"/>
    <property type="match status" value="1"/>
</dbReference>
<dbReference type="NCBIfam" id="NF007370">
    <property type="entry name" value="PRK09870.1"/>
    <property type="match status" value="1"/>
</dbReference>